<dbReference type="EC" id="6.3.3.3" evidence="9"/>
<evidence type="ECO:0000256" key="9">
    <source>
        <dbReference type="HAMAP-Rule" id="MF_00336"/>
    </source>
</evidence>
<dbReference type="GO" id="GO:0042803">
    <property type="term" value="F:protein homodimerization activity"/>
    <property type="evidence" value="ECO:0007669"/>
    <property type="project" value="UniProtKB-ARBA"/>
</dbReference>
<evidence type="ECO:0000256" key="6">
    <source>
        <dbReference type="ARBA" id="ARBA00022840"/>
    </source>
</evidence>
<dbReference type="RefSeq" id="WP_066158091.1">
    <property type="nucleotide sequence ID" value="NZ_CP020814.1"/>
</dbReference>
<evidence type="ECO:0000256" key="5">
    <source>
        <dbReference type="ARBA" id="ARBA00022756"/>
    </source>
</evidence>
<dbReference type="KEGG" id="bkw:BkAM31D_02755"/>
<feature type="binding site" evidence="9">
    <location>
        <position position="51"/>
    </location>
    <ligand>
        <name>ATP</name>
        <dbReference type="ChEBI" id="CHEBI:30616"/>
    </ligand>
</feature>
<dbReference type="GO" id="GO:0000287">
    <property type="term" value="F:magnesium ion binding"/>
    <property type="evidence" value="ECO:0007669"/>
    <property type="project" value="UniProtKB-UniRule"/>
</dbReference>
<dbReference type="SUPFAM" id="SSF52540">
    <property type="entry name" value="P-loop containing nucleoside triphosphate hydrolases"/>
    <property type="match status" value="1"/>
</dbReference>
<dbReference type="PANTHER" id="PTHR43210:SF2">
    <property type="entry name" value="ATP-DEPENDENT DETHIOBIOTIN SYNTHETASE BIOD 2"/>
    <property type="match status" value="1"/>
</dbReference>
<feature type="active site" evidence="9">
    <location>
        <position position="37"/>
    </location>
</feature>
<evidence type="ECO:0000313" key="10">
    <source>
        <dbReference type="EMBL" id="ARK28861.1"/>
    </source>
</evidence>
<evidence type="ECO:0000256" key="3">
    <source>
        <dbReference type="ARBA" id="ARBA00022723"/>
    </source>
</evidence>
<comment type="pathway">
    <text evidence="9">Cofactor biosynthesis; biotin biosynthesis; biotin from 7,8-diaminononanoate: step 1/2.</text>
</comment>
<dbReference type="AlphaFoldDB" id="A0A1X9MBB2"/>
<dbReference type="UniPathway" id="UPA00078">
    <property type="reaction ID" value="UER00161"/>
</dbReference>
<dbReference type="InterPro" id="IPR004472">
    <property type="entry name" value="DTB_synth_BioD"/>
</dbReference>
<comment type="function">
    <text evidence="9">Catalyzes a mechanistically unusual reaction, the ATP-dependent insertion of CO2 between the N7 and N8 nitrogen atoms of 7,8-diaminopelargonic acid (DAPA, also called 7,8-diammoniononanoate) to form a ureido ring.</text>
</comment>
<dbReference type="InterPro" id="IPR027417">
    <property type="entry name" value="P-loop_NTPase"/>
</dbReference>
<dbReference type="GO" id="GO:0005524">
    <property type="term" value="F:ATP binding"/>
    <property type="evidence" value="ECO:0007669"/>
    <property type="project" value="UniProtKB-UniRule"/>
</dbReference>
<dbReference type="PIRSF" id="PIRSF006755">
    <property type="entry name" value="DTB_synth"/>
    <property type="match status" value="1"/>
</dbReference>
<feature type="binding site" evidence="9">
    <location>
        <position position="41"/>
    </location>
    <ligand>
        <name>substrate</name>
    </ligand>
</feature>
<evidence type="ECO:0000313" key="11">
    <source>
        <dbReference type="Proteomes" id="UP000193006"/>
    </source>
</evidence>
<comment type="catalytic activity">
    <reaction evidence="8">
        <text>(7R,8S)-8-amino-7-(carboxyamino)nonanoate + ATP = (4R,5S)-dethiobiotin + ADP + phosphate + H(+)</text>
        <dbReference type="Rhea" id="RHEA:63684"/>
        <dbReference type="ChEBI" id="CHEBI:15378"/>
        <dbReference type="ChEBI" id="CHEBI:30616"/>
        <dbReference type="ChEBI" id="CHEBI:43474"/>
        <dbReference type="ChEBI" id="CHEBI:149470"/>
        <dbReference type="ChEBI" id="CHEBI:149473"/>
        <dbReference type="ChEBI" id="CHEBI:456216"/>
    </reaction>
</comment>
<dbReference type="GO" id="GO:0004141">
    <property type="term" value="F:dethiobiotin synthase activity"/>
    <property type="evidence" value="ECO:0007669"/>
    <property type="project" value="UniProtKB-UniRule"/>
</dbReference>
<gene>
    <name evidence="10" type="primary">bioD1</name>
    <name evidence="9" type="synonym">bioD</name>
    <name evidence="10" type="ORF">BkAM31D_02755</name>
</gene>
<organism evidence="10 11">
    <name type="scientific">Halalkalibacter krulwichiae</name>
    <dbReference type="NCBI Taxonomy" id="199441"/>
    <lineage>
        <taxon>Bacteria</taxon>
        <taxon>Bacillati</taxon>
        <taxon>Bacillota</taxon>
        <taxon>Bacilli</taxon>
        <taxon>Bacillales</taxon>
        <taxon>Bacillaceae</taxon>
        <taxon>Halalkalibacter</taxon>
    </lineage>
</organism>
<feature type="binding site" evidence="9">
    <location>
        <position position="51"/>
    </location>
    <ligand>
        <name>Mg(2+)</name>
        <dbReference type="ChEBI" id="CHEBI:18420"/>
    </ligand>
</feature>
<keyword evidence="6 9" id="KW-0067">ATP-binding</keyword>
<evidence type="ECO:0000256" key="1">
    <source>
        <dbReference type="ARBA" id="ARBA00022490"/>
    </source>
</evidence>
<comment type="similarity">
    <text evidence="9">Belongs to the dethiobiotin synthetase family.</text>
</comment>
<dbReference type="Gene3D" id="3.40.50.300">
    <property type="entry name" value="P-loop containing nucleotide triphosphate hydrolases"/>
    <property type="match status" value="1"/>
</dbReference>
<dbReference type="CDD" id="cd03109">
    <property type="entry name" value="DTBS"/>
    <property type="match status" value="1"/>
</dbReference>
<dbReference type="NCBIfam" id="TIGR00347">
    <property type="entry name" value="bioD"/>
    <property type="match status" value="1"/>
</dbReference>
<dbReference type="GO" id="GO:0009102">
    <property type="term" value="P:biotin biosynthetic process"/>
    <property type="evidence" value="ECO:0007669"/>
    <property type="project" value="UniProtKB-UniRule"/>
</dbReference>
<keyword evidence="4 9" id="KW-0547">Nucleotide-binding</keyword>
<keyword evidence="3 9" id="KW-0479">Metal-binding</keyword>
<proteinExistence type="inferred from homology"/>
<feature type="binding site" evidence="9">
    <location>
        <position position="112"/>
    </location>
    <ligand>
        <name>Mg(2+)</name>
        <dbReference type="ChEBI" id="CHEBI:18420"/>
    </ligand>
</feature>
<protein>
    <recommendedName>
        <fullName evidence="9">ATP-dependent dethiobiotin synthetase BioD</fullName>
        <ecNumber evidence="9">6.3.3.3</ecNumber>
    </recommendedName>
    <alternativeName>
        <fullName evidence="9">DTB synthetase</fullName>
        <shortName evidence="9">DTBS</shortName>
    </alternativeName>
    <alternativeName>
        <fullName evidence="9">Dethiobiotin synthase</fullName>
    </alternativeName>
</protein>
<comment type="subunit">
    <text evidence="9">Homodimer.</text>
</comment>
<keyword evidence="7 9" id="KW-0460">Magnesium</keyword>
<comment type="catalytic activity">
    <reaction evidence="9">
        <text>(7R,8S)-7,8-diammoniononanoate + CO2 + ATP = (4R,5S)-dethiobiotin + ADP + phosphate + 3 H(+)</text>
        <dbReference type="Rhea" id="RHEA:15805"/>
        <dbReference type="ChEBI" id="CHEBI:15378"/>
        <dbReference type="ChEBI" id="CHEBI:16526"/>
        <dbReference type="ChEBI" id="CHEBI:30616"/>
        <dbReference type="ChEBI" id="CHEBI:43474"/>
        <dbReference type="ChEBI" id="CHEBI:149469"/>
        <dbReference type="ChEBI" id="CHEBI:149473"/>
        <dbReference type="ChEBI" id="CHEBI:456216"/>
        <dbReference type="EC" id="6.3.3.3"/>
    </reaction>
</comment>
<comment type="cofactor">
    <cofactor evidence="9">
        <name>Mg(2+)</name>
        <dbReference type="ChEBI" id="CHEBI:18420"/>
    </cofactor>
</comment>
<feature type="binding site" evidence="9">
    <location>
        <position position="16"/>
    </location>
    <ligand>
        <name>Mg(2+)</name>
        <dbReference type="ChEBI" id="CHEBI:18420"/>
    </ligand>
</feature>
<dbReference type="Pfam" id="PF13500">
    <property type="entry name" value="AAA_26"/>
    <property type="match status" value="1"/>
</dbReference>
<keyword evidence="1 9" id="KW-0963">Cytoplasm</keyword>
<dbReference type="HAMAP" id="MF_00336">
    <property type="entry name" value="BioD"/>
    <property type="match status" value="1"/>
</dbReference>
<dbReference type="FunFam" id="3.40.50.300:FF:000292">
    <property type="entry name" value="ATP-dependent dethiobiotin synthetase BioD"/>
    <property type="match status" value="1"/>
</dbReference>
<keyword evidence="11" id="KW-1185">Reference proteome</keyword>
<evidence type="ECO:0000256" key="4">
    <source>
        <dbReference type="ARBA" id="ARBA00022741"/>
    </source>
</evidence>
<accession>A0A1X9MBB2</accession>
<feature type="binding site" evidence="9">
    <location>
        <begin position="202"/>
        <end position="204"/>
    </location>
    <ligand>
        <name>ATP</name>
        <dbReference type="ChEBI" id="CHEBI:30616"/>
    </ligand>
</feature>
<dbReference type="EMBL" id="CP020814">
    <property type="protein sequence ID" value="ARK28861.1"/>
    <property type="molecule type" value="Genomic_DNA"/>
</dbReference>
<feature type="binding site" evidence="9">
    <location>
        <begin position="12"/>
        <end position="17"/>
    </location>
    <ligand>
        <name>ATP</name>
        <dbReference type="ChEBI" id="CHEBI:30616"/>
    </ligand>
</feature>
<dbReference type="STRING" id="199441.BkAM31D_02755"/>
<evidence type="ECO:0000256" key="2">
    <source>
        <dbReference type="ARBA" id="ARBA00022598"/>
    </source>
</evidence>
<name>A0A1X9MBB2_9BACI</name>
<evidence type="ECO:0000256" key="7">
    <source>
        <dbReference type="ARBA" id="ARBA00022842"/>
    </source>
</evidence>
<feature type="binding site" evidence="9">
    <location>
        <begin position="112"/>
        <end position="115"/>
    </location>
    <ligand>
        <name>ATP</name>
        <dbReference type="ChEBI" id="CHEBI:30616"/>
    </ligand>
</feature>
<sequence length="227" mass="24636">MKGIFVTGTDTDVGKTVIASGIAGVLRDRGVNVGVFKPMLSGIERDDSKSDTYLLKQLSQTPLTLEEITPFQFEAALAPGIAQQIEETNVTLENILQHWNKIKHSHEFFVVEGAGGISVPLGKGFLVSDVIKSLGLPVLVVARPGLGTINHTFLTVQYAKSQGLNVVGIVINGMSEKQGLAEKTSPRVIEEMCKVKVLGITPRVEEISIHSFKQLVNDTIEIDQFLK</sequence>
<comment type="subcellular location">
    <subcellularLocation>
        <location evidence="9">Cytoplasm</location>
    </subcellularLocation>
</comment>
<dbReference type="PANTHER" id="PTHR43210">
    <property type="entry name" value="DETHIOBIOTIN SYNTHETASE"/>
    <property type="match status" value="1"/>
</dbReference>
<dbReference type="GO" id="GO:0005829">
    <property type="term" value="C:cytosol"/>
    <property type="evidence" value="ECO:0007669"/>
    <property type="project" value="TreeGrafter"/>
</dbReference>
<keyword evidence="2 9" id="KW-0436">Ligase</keyword>
<keyword evidence="5 9" id="KW-0093">Biotin biosynthesis</keyword>
<evidence type="ECO:0000256" key="8">
    <source>
        <dbReference type="ARBA" id="ARBA00047386"/>
    </source>
</evidence>
<reference evidence="10 11" key="1">
    <citation type="submission" date="2017-04" db="EMBL/GenBank/DDBJ databases">
        <title>Bacillus krulwichiae AM31D Genome sequencing and assembly.</title>
        <authorList>
            <person name="Krulwich T.A."/>
            <person name="Anastor L."/>
            <person name="Ehrlich R."/>
            <person name="Ehrlich G.D."/>
            <person name="Janto B."/>
        </authorList>
    </citation>
    <scope>NUCLEOTIDE SEQUENCE [LARGE SCALE GENOMIC DNA]</scope>
    <source>
        <strain evidence="10 11">AM31D</strain>
    </source>
</reference>
<comment type="caution">
    <text evidence="9">Lacks conserved residue(s) required for the propagation of feature annotation.</text>
</comment>
<dbReference type="Proteomes" id="UP000193006">
    <property type="component" value="Chromosome"/>
</dbReference>